<dbReference type="Pfam" id="PF13573">
    <property type="entry name" value="SprB"/>
    <property type="match status" value="4"/>
</dbReference>
<sequence length="1646" mass="170690">MKYETIAPSQAIIAQQPSNVFNGLAAGSYTFKVTDANGCFDTKVITIDAAVKIAISGNKNNDVKCKGDSTGNGTFTISNVATAGDYTFALTAGTLGTGTLTKSATDANVLVLKNVAKGTYTVEVTSNSTGCKSTATIIIDEPLNPLTATLVQVNGNCKVGTSAVTINAAGGTLAYKYAFVLDGAAMGTLTTSNTANLDPALGSDWDGYVVDANGCQVKFDITIVNDAVPTVTATATNQCLGVGTYTITATGVGKGPFTYSINGTSFNTPNTFTVTTAGTYNIWAKDANGCIAKTTTPVTVYDKLTITPIIDKDITCTVGSEEAKVTLTIGGGSGSYTYSYTATPAAAVGTFAGNVFTTSDPADYIFTVKDNVSNCTATIAVPVQITTPTPPHFTAPLPAVLGCFGDTSGSITINIDPTKGVAPFLINVKNKATLQDYGTQTSGLPAAIYVVTVTDAKGCSYSEDIEIKQATKIIVASHADPITCDAISGGISKGNVVVDSVTGGTAPYTYYVTGLNGYNKSEPNNTGATSVTFNVVDFGYYTIRVVDANGCSVIEKDVLVASPVDKLDINIDLTTVNCEAIVGPPAVPAGGKAVVTVGSLLTGNGPYHFNIYTGPGQVFTADGVGGWIGEFPAVGSESAIFYGLTPGVTYTFIVYDEVTKCYYYQQADKPVPSNSTLSIVNDVAHNITCTAAGDGKVTFEVKNNYATSVDVSYQVFESFTNVPIAGASGLATIAGGATSASVDLGPLAVGTYYILVKEVAGPNKGCSVVSKDFNIKESPKLLELVASATSIADCTNQGTISAQAKFGTAPYYYQVVASGASPVDADWKTPNTFTKPGSVAGIVYDVYTKDTFGCIQHVPVTVYKYQDPTINVPAPICYDGNQFTITITGFVDPAIVGGATYSVDGSVFQTSPNFKFNAAKIYNLVIKDGKGCTASVNYEVKPQLKLDVNLTKDIDCTGTPDAKITLTATGGFGPTYKYEYSTNNGGSWTTMPSNILDTSVTGSYIFKATDNGNTTICSVEKGFTLDPIPTIAFTAVPTDVTCFSDSNGTITVNVTSGTGPYEYQLEQGAAILVPFPGSSQFKNLPAGNNYVVRVKDAKQCSDTRTATVGTPVALSASSSITAPLNCTTGNAPTKAVVTVVGIDGTSPYQYSYDGGLTYSTNDKYETYAGIRFDVYVMDANGCKFKLADGVNVPALNAPTDMDISGTLVFCQPAARQTSTVTINSVTKGVGTPQYEILSPIVRAKQLLNVFAGLAPSNDPYIFQVTDANGCTYQESYIVKPAVNITVSGTVVSDVTCNPGANGEVLFTVGNFTGTYSYVLNGGAPVTGQTSKTISITGLSAASTQSIVVTDEVTNCTAPASVNVIQNPALSLSVIANVPANCDNKAKVQVLASGGVAPYEYSFVVSTATGPGTFTPSDTAFLDTATSFNWKVYVKDANSCIITAPLAVIITKDAAPAIAMPAPICYVGTNVTIDLAALSTVAVAPAKYTLNGVEIPGTTYTVTGAGTYIFGIIDGNGCKSNQVSFVVKPQVFLQADLNQDLTCAVDATIKLTPTGGTGTYTTYEVDIDGTGYNAFTTLPYVATVDGTYTFRVTDSQGCPAVSNAVIVTPKTVPKGIAVATKVSCFGDSNGSIVVTASNGIEPYKYRI</sequence>
<keyword evidence="2" id="KW-1185">Reference proteome</keyword>
<reference evidence="1 2" key="1">
    <citation type="journal article" date="2019" name="Environ. Microbiol.">
        <title>Species interactions and distinct microbial communities in high Arctic permafrost affected cryosols are associated with the CH4 and CO2 gas fluxes.</title>
        <authorList>
            <person name="Altshuler I."/>
            <person name="Hamel J."/>
            <person name="Turney S."/>
            <person name="Magnuson E."/>
            <person name="Levesque R."/>
            <person name="Greer C."/>
            <person name="Whyte L.G."/>
        </authorList>
    </citation>
    <scope>NUCLEOTIDE SEQUENCE [LARGE SCALE GENOMIC DNA]</scope>
    <source>
        <strain evidence="1 2">42</strain>
    </source>
</reference>
<evidence type="ECO:0000313" key="1">
    <source>
        <dbReference type="EMBL" id="TPG29542.1"/>
    </source>
</evidence>
<feature type="non-terminal residue" evidence="1">
    <location>
        <position position="1646"/>
    </location>
</feature>
<dbReference type="EMBL" id="RCZH01000039">
    <property type="protein sequence ID" value="TPG29542.1"/>
    <property type="molecule type" value="Genomic_DNA"/>
</dbReference>
<accession>A0A502DYL7</accession>
<name>A0A502DYL7_9FLAO</name>
<dbReference type="InterPro" id="IPR025667">
    <property type="entry name" value="SprB_repeat"/>
</dbReference>
<comment type="caution">
    <text evidence="1">The sequence shown here is derived from an EMBL/GenBank/DDBJ whole genome shotgun (WGS) entry which is preliminary data.</text>
</comment>
<evidence type="ECO:0000313" key="2">
    <source>
        <dbReference type="Proteomes" id="UP000319700"/>
    </source>
</evidence>
<protein>
    <recommendedName>
        <fullName evidence="3">Gliding motility-associated C-terminal domain-containing protein</fullName>
    </recommendedName>
</protein>
<evidence type="ECO:0008006" key="3">
    <source>
        <dbReference type="Google" id="ProtNLM"/>
    </source>
</evidence>
<gene>
    <name evidence="1" type="ORF">EAH81_27650</name>
</gene>
<dbReference type="Proteomes" id="UP000319700">
    <property type="component" value="Unassembled WGS sequence"/>
</dbReference>
<proteinExistence type="predicted"/>
<organism evidence="1 2">
    <name type="scientific">Flavobacterium pectinovorum</name>
    <dbReference type="NCBI Taxonomy" id="29533"/>
    <lineage>
        <taxon>Bacteria</taxon>
        <taxon>Pseudomonadati</taxon>
        <taxon>Bacteroidota</taxon>
        <taxon>Flavobacteriia</taxon>
        <taxon>Flavobacteriales</taxon>
        <taxon>Flavobacteriaceae</taxon>
        <taxon>Flavobacterium</taxon>
    </lineage>
</organism>